<protein>
    <submittedName>
        <fullName evidence="1">Uncharacterized protein</fullName>
    </submittedName>
</protein>
<reference evidence="1" key="1">
    <citation type="submission" date="2021-02" db="EMBL/GenBank/DDBJ databases">
        <authorList>
            <person name="Nowell W R."/>
        </authorList>
    </citation>
    <scope>NUCLEOTIDE SEQUENCE</scope>
</reference>
<comment type="caution">
    <text evidence="1">The sequence shown here is derived from an EMBL/GenBank/DDBJ whole genome shotgun (WGS) entry which is preliminary data.</text>
</comment>
<gene>
    <name evidence="1" type="ORF">XAT740_LOCUS12633</name>
</gene>
<proteinExistence type="predicted"/>
<sequence length="454" mass="51886">MFLASKPLIVFVAASVDQFNSYETLKNAFSTTLHPEWNSSVDMSRTNIHSTTQIPSGSTWFSYQGDANEVCVCTDTNVCADYLEETKGRRTFIVFLSHLFNDFVSKIIEKYDDVFCRPYEDQSISIYILDMDGENSDINLADIQDHVHFFDHEKSLLSKISLEIADYFVKLGKNISTHENLSQKLKYFVWAKTLMSRATHIGPGITTNDRVTDINKHIAGIKELLRETMSDNTRTSCGSVACSKKNDLSEYLQLKETSDLAKSVEHDRTENRRGDYQHGDTVLENAMQQENTSVMQVYLLETSFSKKTFENISKLSKQLFGQNLTIVSKEESYDQLQKFHQPSSIICSFSTDDDKRLLNSLSSMNAPPSIYLFGAQPMDKESFFKEYFHIQYISENLQELVVQVAIDMAMNNRIVGDRQAKKHDIINAGRCFDQCIEILKQLDHLAAINVNERD</sequence>
<evidence type="ECO:0000313" key="2">
    <source>
        <dbReference type="Proteomes" id="UP000663828"/>
    </source>
</evidence>
<dbReference type="AlphaFoldDB" id="A0A814G141"/>
<accession>A0A814G141</accession>
<keyword evidence="2" id="KW-1185">Reference proteome</keyword>
<dbReference type="Proteomes" id="UP000663828">
    <property type="component" value="Unassembled WGS sequence"/>
</dbReference>
<name>A0A814G141_ADIRI</name>
<evidence type="ECO:0000313" key="1">
    <source>
        <dbReference type="EMBL" id="CAF0989771.1"/>
    </source>
</evidence>
<dbReference type="EMBL" id="CAJNOR010000716">
    <property type="protein sequence ID" value="CAF0989771.1"/>
    <property type="molecule type" value="Genomic_DNA"/>
</dbReference>
<organism evidence="1 2">
    <name type="scientific">Adineta ricciae</name>
    <name type="common">Rotifer</name>
    <dbReference type="NCBI Taxonomy" id="249248"/>
    <lineage>
        <taxon>Eukaryota</taxon>
        <taxon>Metazoa</taxon>
        <taxon>Spiralia</taxon>
        <taxon>Gnathifera</taxon>
        <taxon>Rotifera</taxon>
        <taxon>Eurotatoria</taxon>
        <taxon>Bdelloidea</taxon>
        <taxon>Adinetida</taxon>
        <taxon>Adinetidae</taxon>
        <taxon>Adineta</taxon>
    </lineage>
</organism>